<evidence type="ECO:0000313" key="3">
    <source>
        <dbReference type="EMBL" id="SSD58578.1"/>
    </source>
</evidence>
<evidence type="ECO:0000256" key="1">
    <source>
        <dbReference type="SAM" id="Phobius"/>
    </source>
</evidence>
<reference evidence="4" key="1">
    <citation type="submission" date="2018-06" db="EMBL/GenBank/DDBJ databases">
        <authorList>
            <person name="Guldener U."/>
        </authorList>
    </citation>
    <scope>NUCLEOTIDE SEQUENCE [LARGE SCALE GENOMIC DNA]</scope>
    <source>
        <strain evidence="4">UTAD17</strain>
    </source>
</reference>
<dbReference type="GO" id="GO:0008270">
    <property type="term" value="F:zinc ion binding"/>
    <property type="evidence" value="ECO:0007669"/>
    <property type="project" value="InterPro"/>
</dbReference>
<dbReference type="SUPFAM" id="SSF57701">
    <property type="entry name" value="Zn2/Cys6 DNA-binding domain"/>
    <property type="match status" value="1"/>
</dbReference>
<evidence type="ECO:0000313" key="4">
    <source>
        <dbReference type="Proteomes" id="UP000262825"/>
    </source>
</evidence>
<dbReference type="PROSITE" id="PS50048">
    <property type="entry name" value="ZN2_CY6_FUNGAL_2"/>
    <property type="match status" value="1"/>
</dbReference>
<dbReference type="PANTHER" id="PTHR31405">
    <property type="entry name" value="TRANSCRIPTION FACTOR PDR8-RELATED"/>
    <property type="match status" value="1"/>
</dbReference>
<dbReference type="GO" id="GO:0000981">
    <property type="term" value="F:DNA-binding transcription factor activity, RNA polymerase II-specific"/>
    <property type="evidence" value="ECO:0007669"/>
    <property type="project" value="InterPro"/>
</dbReference>
<dbReference type="CDD" id="cd12148">
    <property type="entry name" value="fungal_TF_MHR"/>
    <property type="match status" value="1"/>
</dbReference>
<organism evidence="3 4">
    <name type="scientific">Saccharomycodes ludwigii</name>
    <dbReference type="NCBI Taxonomy" id="36035"/>
    <lineage>
        <taxon>Eukaryota</taxon>
        <taxon>Fungi</taxon>
        <taxon>Dikarya</taxon>
        <taxon>Ascomycota</taxon>
        <taxon>Saccharomycotina</taxon>
        <taxon>Saccharomycetes</taxon>
        <taxon>Saccharomycodales</taxon>
        <taxon>Saccharomycodaceae</taxon>
        <taxon>Saccharomycodes</taxon>
    </lineage>
</organism>
<dbReference type="CDD" id="cd00067">
    <property type="entry name" value="GAL4"/>
    <property type="match status" value="1"/>
</dbReference>
<keyword evidence="1" id="KW-1133">Transmembrane helix</keyword>
<feature type="domain" description="Zn(2)-C6 fungal-type" evidence="2">
    <location>
        <begin position="23"/>
        <end position="54"/>
    </location>
</feature>
<protein>
    <recommendedName>
        <fullName evidence="2">Zn(2)-C6 fungal-type domain-containing protein</fullName>
    </recommendedName>
</protein>
<dbReference type="InterPro" id="IPR052693">
    <property type="entry name" value="Yeast_MDR_Regulatory"/>
</dbReference>
<feature type="transmembrane region" description="Helical" evidence="1">
    <location>
        <begin position="265"/>
        <end position="282"/>
    </location>
</feature>
<evidence type="ECO:0000259" key="2">
    <source>
        <dbReference type="PROSITE" id="PS50048"/>
    </source>
</evidence>
<keyword evidence="1" id="KW-0812">Transmembrane</keyword>
<proteinExistence type="predicted"/>
<sequence length="808" mass="94224">MKDQEQQSCETQQKVKKKKLIKSCLYCRKRKLKCDRKLPMCSSCSSRNISECLYLNAHGEIINYSDLIISDQSGKIQHNCSNHNPSNVTTLVPNNKNHQKSAPNLTTTDPIPENPLLRAEFGVNKQNRIIYFGPTSIRCIFIQKQNNNSIPYLVKMFKEFKRFRKKEKICSNFTNLTELSSINAPYEYDEYIIRNRSLNTIISTIVKILPDSFTFIENIKFSFKTILQNYFQILDKNIVMSYISKYVEIDKDKGKIVDLKYMDKMNYYPIGILLLLFSFVYYDSGVPLPIIHFFILLEGSSTSKSLSIEKTQFLLLKLIYRFFNGMTGGDFSHMELSVGNLCNTCIALGFHRDFSKIYSTKILEKIGGIAIVENIWYWCLYFDAITSFEIGKPLLISINTYFNEDLLLSSQTHGNKPRFVLLKKFIHLCRSIMTDVLKPTGIPDLAGHTLKIWHFIQNNFQLLVNYIDERYSLKIDLFDYLLLNHLVKKYITLAFLDRVCLHNNSLEVENDILRASIIGMLLSKCLINICVVQENIEKLYRPLAAKNKLYLLYGLSIDSLLYIRVTLLFVILSEKCEQNKLNNITFIDDKVVEEELSTFKLDRLKDDKYKSMPISSRTIFSIMYYLIEKNRILQTEVCQQLSKYYLHFIMHKAFEKMTRTFFSNYYPELNPIYRMRMFDDEHETVIRSNHSAVKTGHNDDSTAFNDKSFVIKKKSDPNNSGQSATSPTPCMLSDYNVNVDKQYTIKNNDVIKSRDVNYNALITGTSIINRNNYNQSRLLDNEIYKYFHCSETEFFQLLNDDLENIVPT</sequence>
<name>A0A376B1L6_9ASCO</name>
<dbReference type="AlphaFoldDB" id="A0A376B1L6"/>
<dbReference type="PROSITE" id="PS00463">
    <property type="entry name" value="ZN2_CY6_FUNGAL_1"/>
    <property type="match status" value="1"/>
</dbReference>
<dbReference type="InterPro" id="IPR036864">
    <property type="entry name" value="Zn2-C6_fun-type_DNA-bd_sf"/>
</dbReference>
<dbReference type="EMBL" id="UFAJ01000025">
    <property type="protein sequence ID" value="SSD58578.1"/>
    <property type="molecule type" value="Genomic_DNA"/>
</dbReference>
<dbReference type="VEuPathDB" id="FungiDB:SCODWIG_00339"/>
<dbReference type="OrthoDB" id="3971603at2759"/>
<dbReference type="PANTHER" id="PTHR31405:SF8">
    <property type="entry name" value="TRANSCRIPTION FACTOR PDR8-RELATED"/>
    <property type="match status" value="1"/>
</dbReference>
<dbReference type="SMART" id="SM00066">
    <property type="entry name" value="GAL4"/>
    <property type="match status" value="1"/>
</dbReference>
<dbReference type="InterPro" id="IPR001138">
    <property type="entry name" value="Zn2Cys6_DnaBD"/>
</dbReference>
<dbReference type="Pfam" id="PF00172">
    <property type="entry name" value="Zn_clus"/>
    <property type="match status" value="1"/>
</dbReference>
<gene>
    <name evidence="3" type="ORF">SCODWIG_00339</name>
</gene>
<keyword evidence="4" id="KW-1185">Reference proteome</keyword>
<keyword evidence="1" id="KW-0472">Membrane</keyword>
<dbReference type="Gene3D" id="4.10.240.10">
    <property type="entry name" value="Zn(2)-C6 fungal-type DNA-binding domain"/>
    <property type="match status" value="1"/>
</dbReference>
<accession>A0A376B1L6</accession>
<dbReference type="Proteomes" id="UP000262825">
    <property type="component" value="Unassembled WGS sequence"/>
</dbReference>